<dbReference type="Proteomes" id="UP000433359">
    <property type="component" value="Unassembled WGS sequence"/>
</dbReference>
<dbReference type="EMBL" id="VULP01000005">
    <property type="protein sequence ID" value="MSU81631.1"/>
    <property type="molecule type" value="Genomic_DNA"/>
</dbReference>
<comment type="caution">
    <text evidence="2">The sequence shown here is derived from an EMBL/GenBank/DDBJ whole genome shotgun (WGS) entry which is preliminary data.</text>
</comment>
<dbReference type="AlphaFoldDB" id="A0A6N7XXT0"/>
<name>A0A6N7XXT0_9FIRM</name>
<gene>
    <name evidence="2" type="ORF">FYJ25_04445</name>
</gene>
<dbReference type="Pfam" id="PF13751">
    <property type="entry name" value="DDE_Tnp_1_6"/>
    <property type="match status" value="1"/>
</dbReference>
<protein>
    <submittedName>
        <fullName evidence="2">DDE transposase</fullName>
    </submittedName>
</protein>
<dbReference type="PANTHER" id="PTHR33408">
    <property type="entry name" value="TRANSPOSASE"/>
    <property type="match status" value="1"/>
</dbReference>
<proteinExistence type="predicted"/>
<organism evidence="2 3">
    <name type="scientific">Anaerobutyricum soehngenii</name>
    <dbReference type="NCBI Taxonomy" id="105843"/>
    <lineage>
        <taxon>Bacteria</taxon>
        <taxon>Bacillati</taxon>
        <taxon>Bacillota</taxon>
        <taxon>Clostridia</taxon>
        <taxon>Lachnospirales</taxon>
        <taxon>Lachnospiraceae</taxon>
        <taxon>Anaerobutyricum</taxon>
    </lineage>
</organism>
<feature type="non-terminal residue" evidence="2">
    <location>
        <position position="1"/>
    </location>
</feature>
<evidence type="ECO:0000259" key="1">
    <source>
        <dbReference type="Pfam" id="PF13751"/>
    </source>
</evidence>
<accession>A0A6N7XXT0</accession>
<evidence type="ECO:0000313" key="3">
    <source>
        <dbReference type="Proteomes" id="UP000433359"/>
    </source>
</evidence>
<reference evidence="2 3" key="1">
    <citation type="submission" date="2019-08" db="EMBL/GenBank/DDBJ databases">
        <title>In-depth cultivation of the pig gut microbiome towards novel bacterial diversity and tailored functional studies.</title>
        <authorList>
            <person name="Wylensek D."/>
            <person name="Hitch T.C.A."/>
            <person name="Clavel T."/>
        </authorList>
    </citation>
    <scope>NUCLEOTIDE SEQUENCE [LARGE SCALE GENOMIC DNA]</scope>
    <source>
        <strain evidence="2 3">BSM-383-APC-4H</strain>
    </source>
</reference>
<dbReference type="InterPro" id="IPR025668">
    <property type="entry name" value="Tnp_DDE_dom"/>
</dbReference>
<sequence length="228" mass="26607">EPEELKKALHAGKIPEVYAEVIQDMKVETVRRKVVDEKRENSSVYGSPEEMQEKAKEGYFVRDPERNLVYCPAGETLRQKSIKKNGNIRYANKNACKHCPNRNKCYKGKGEWKEIDFTKDQLVKPCKGWLEAEGKKPEETKTGEKWHYEKRKVVKFFLKPDKEKMSRRMCLSEHPFGTIKRAMGATYFLLRGIRKVAGEFALFCLGYNLERAKNLLGFQKMMELMEQA</sequence>
<dbReference type="RefSeq" id="WP_205677379.1">
    <property type="nucleotide sequence ID" value="NZ_VULP01000005.1"/>
</dbReference>
<evidence type="ECO:0000313" key="2">
    <source>
        <dbReference type="EMBL" id="MSU81631.1"/>
    </source>
</evidence>
<feature type="domain" description="Transposase DDE" evidence="1">
    <location>
        <begin position="70"/>
        <end position="211"/>
    </location>
</feature>